<dbReference type="InterPro" id="IPR036736">
    <property type="entry name" value="ACP-like_sf"/>
</dbReference>
<dbReference type="InterPro" id="IPR010071">
    <property type="entry name" value="AA_adenyl_dom"/>
</dbReference>
<dbReference type="Pfam" id="PF00501">
    <property type="entry name" value="AMP-binding"/>
    <property type="match status" value="1"/>
</dbReference>
<dbReference type="GO" id="GO:0005829">
    <property type="term" value="C:cytosol"/>
    <property type="evidence" value="ECO:0007669"/>
    <property type="project" value="TreeGrafter"/>
</dbReference>
<name>A0A401QRL3_STRNR</name>
<dbReference type="CDD" id="cd12116">
    <property type="entry name" value="A_NRPS_Ta1_like"/>
    <property type="match status" value="1"/>
</dbReference>
<dbReference type="NCBIfam" id="TIGR01733">
    <property type="entry name" value="AA-adenyl-dom"/>
    <property type="match status" value="1"/>
</dbReference>
<dbReference type="PANTHER" id="PTHR45527:SF1">
    <property type="entry name" value="FATTY ACID SYNTHASE"/>
    <property type="match status" value="1"/>
</dbReference>
<organism evidence="6 7">
    <name type="scientific">Streptomyces noursei</name>
    <name type="common">Streptomyces albulus</name>
    <dbReference type="NCBI Taxonomy" id="1971"/>
    <lineage>
        <taxon>Bacteria</taxon>
        <taxon>Bacillati</taxon>
        <taxon>Actinomycetota</taxon>
        <taxon>Actinomycetes</taxon>
        <taxon>Kitasatosporales</taxon>
        <taxon>Streptomycetaceae</taxon>
        <taxon>Streptomyces</taxon>
    </lineage>
</organism>
<dbReference type="InterPro" id="IPR020806">
    <property type="entry name" value="PKS_PP-bd"/>
</dbReference>
<dbReference type="GO" id="GO:0008610">
    <property type="term" value="P:lipid biosynthetic process"/>
    <property type="evidence" value="ECO:0007669"/>
    <property type="project" value="UniProtKB-ARBA"/>
</dbReference>
<evidence type="ECO:0000256" key="1">
    <source>
        <dbReference type="ARBA" id="ARBA00001957"/>
    </source>
</evidence>
<comment type="similarity">
    <text evidence="2">Belongs to the ATP-dependent AMP-binding enzyme family.</text>
</comment>
<dbReference type="InterPro" id="IPR000873">
    <property type="entry name" value="AMP-dep_synth/lig_dom"/>
</dbReference>
<dbReference type="FunFam" id="3.40.50.980:FF:000001">
    <property type="entry name" value="Non-ribosomal peptide synthetase"/>
    <property type="match status" value="1"/>
</dbReference>
<dbReference type="GO" id="GO:0043041">
    <property type="term" value="P:amino acid activation for nonribosomal peptide biosynthetic process"/>
    <property type="evidence" value="ECO:0007669"/>
    <property type="project" value="TreeGrafter"/>
</dbReference>
<dbReference type="InterPro" id="IPR001242">
    <property type="entry name" value="Condensation_dom"/>
</dbReference>
<dbReference type="PROSITE" id="PS00012">
    <property type="entry name" value="PHOSPHOPANTETHEINE"/>
    <property type="match status" value="1"/>
</dbReference>
<dbReference type="SUPFAM" id="SSF56801">
    <property type="entry name" value="Acetyl-CoA synthetase-like"/>
    <property type="match status" value="1"/>
</dbReference>
<evidence type="ECO:0000313" key="6">
    <source>
        <dbReference type="EMBL" id="GCB88059.1"/>
    </source>
</evidence>
<accession>A0A401QRL3</accession>
<dbReference type="Gene3D" id="3.30.559.10">
    <property type="entry name" value="Chloramphenicol acetyltransferase-like domain"/>
    <property type="match status" value="2"/>
</dbReference>
<dbReference type="GO" id="GO:0031177">
    <property type="term" value="F:phosphopantetheine binding"/>
    <property type="evidence" value="ECO:0007669"/>
    <property type="project" value="InterPro"/>
</dbReference>
<dbReference type="CDD" id="cd19540">
    <property type="entry name" value="LCL_NRPS-like"/>
    <property type="match status" value="2"/>
</dbReference>
<dbReference type="InterPro" id="IPR006162">
    <property type="entry name" value="Ppantetheine_attach_site"/>
</dbReference>
<dbReference type="Proteomes" id="UP000288351">
    <property type="component" value="Unassembled WGS sequence"/>
</dbReference>
<proteinExistence type="inferred from homology"/>
<dbReference type="FunFam" id="3.40.50.12780:FF:000012">
    <property type="entry name" value="Non-ribosomal peptide synthetase"/>
    <property type="match status" value="1"/>
</dbReference>
<keyword evidence="3" id="KW-0596">Phosphopantetheine</keyword>
<dbReference type="Gene3D" id="3.40.50.980">
    <property type="match status" value="2"/>
</dbReference>
<dbReference type="InterPro" id="IPR025110">
    <property type="entry name" value="AMP-bd_C"/>
</dbReference>
<dbReference type="Pfam" id="PF13193">
    <property type="entry name" value="AMP-binding_C"/>
    <property type="match status" value="1"/>
</dbReference>
<comment type="cofactor">
    <cofactor evidence="1">
        <name>pantetheine 4'-phosphate</name>
        <dbReference type="ChEBI" id="CHEBI:47942"/>
    </cofactor>
</comment>
<dbReference type="Pfam" id="PF00668">
    <property type="entry name" value="Condensation"/>
    <property type="match status" value="2"/>
</dbReference>
<evidence type="ECO:0000256" key="4">
    <source>
        <dbReference type="ARBA" id="ARBA00022553"/>
    </source>
</evidence>
<dbReference type="InterPro" id="IPR009081">
    <property type="entry name" value="PP-bd_ACP"/>
</dbReference>
<dbReference type="Gene3D" id="1.10.1200.10">
    <property type="entry name" value="ACP-like"/>
    <property type="match status" value="1"/>
</dbReference>
<dbReference type="SUPFAM" id="SSF47336">
    <property type="entry name" value="ACP-like"/>
    <property type="match status" value="1"/>
</dbReference>
<dbReference type="FunFam" id="3.30.300.30:FF:000010">
    <property type="entry name" value="Enterobactin synthetase component F"/>
    <property type="match status" value="1"/>
</dbReference>
<gene>
    <name evidence="6" type="ORF">SALB_00728</name>
</gene>
<dbReference type="Gene3D" id="3.30.559.30">
    <property type="entry name" value="Nonribosomal peptide synthetase, condensation domain"/>
    <property type="match status" value="2"/>
</dbReference>
<reference evidence="6 7" key="1">
    <citation type="journal article" date="2019" name="Microbiol. Resour. Announc.">
        <title>Draft Genome Sequence of the Most Traditional epsilon-Poly-l-Lysine Producer, Streptomyces albulus NBRC14147.</title>
        <authorList>
            <person name="Yamanaka K."/>
            <person name="Hamano Y."/>
        </authorList>
    </citation>
    <scope>NUCLEOTIDE SEQUENCE [LARGE SCALE GENOMIC DNA]</scope>
    <source>
        <strain evidence="6 7">NBRC 14147</strain>
    </source>
</reference>
<feature type="domain" description="Carrier" evidence="5">
    <location>
        <begin position="966"/>
        <end position="1041"/>
    </location>
</feature>
<dbReference type="Gene3D" id="2.30.38.10">
    <property type="entry name" value="Luciferase, Domain 3"/>
    <property type="match status" value="1"/>
</dbReference>
<evidence type="ECO:0000313" key="7">
    <source>
        <dbReference type="Proteomes" id="UP000288351"/>
    </source>
</evidence>
<dbReference type="SUPFAM" id="SSF52777">
    <property type="entry name" value="CoA-dependent acyltransferases"/>
    <property type="match status" value="4"/>
</dbReference>
<dbReference type="FunFam" id="2.30.38.10:FF:000001">
    <property type="entry name" value="Non-ribosomal peptide synthetase PvdI"/>
    <property type="match status" value="1"/>
</dbReference>
<dbReference type="GO" id="GO:0044550">
    <property type="term" value="P:secondary metabolite biosynthetic process"/>
    <property type="evidence" value="ECO:0007669"/>
    <property type="project" value="UniProtKB-ARBA"/>
</dbReference>
<dbReference type="InterPro" id="IPR045851">
    <property type="entry name" value="AMP-bd_C_sf"/>
</dbReference>
<dbReference type="GO" id="GO:0072330">
    <property type="term" value="P:monocarboxylic acid biosynthetic process"/>
    <property type="evidence" value="ECO:0007669"/>
    <property type="project" value="UniProtKB-ARBA"/>
</dbReference>
<dbReference type="Gene3D" id="3.30.300.30">
    <property type="match status" value="1"/>
</dbReference>
<dbReference type="PANTHER" id="PTHR45527">
    <property type="entry name" value="NONRIBOSOMAL PEPTIDE SYNTHETASE"/>
    <property type="match status" value="1"/>
</dbReference>
<dbReference type="PROSITE" id="PS00455">
    <property type="entry name" value="AMP_BINDING"/>
    <property type="match status" value="1"/>
</dbReference>
<protein>
    <submittedName>
        <fullName evidence="6">Non-ribosomal peptide synthetase</fullName>
    </submittedName>
</protein>
<sequence length="1523" mass="165760">MFPLSFAQRRLWFLDGLEGPSATYNVPNAFRLSGPLRVDALRCAFVDVIGRHESLRTVFQEMEGEPRQVVLPVDAVSGGLRVEEVGRDGLDEFLAREAAVPFLLSSDLPIRGVLVRLGELEHVLLVVVHHIAADGWSLGPLMRDLAFAYGARCRGEEPSWAPLPVQYVDYTLWQRELLGSPEDPDSVLRRQLDYWREQLGGLPAVLDLPTDRPRPAIASHQGGQVPFRCSPELYAGLRALARESQATLFMVLQAGLAALLTRMGAGEDVPIGSPIAGRGDAALDDLVGFFVNTLVLRTDTSGDPTFRELLARVRATDLAAYANQDVPFERVVEALNPTRSRSWQPLFQVSLNFRQSNELNWEPAGLDISHVPVPVDVEQFDLSLYVTEGASGINGGLNYSADLFDQAAAEAVVARLVRLLESVVADPGQRLRQIDLLPPEEHRNLVAVWNDTHHEVADLTVPGLFEAQASRTPDAVALICGSAELTYSQLNEHANRLAHCLTDRQIGRNDIVAISLPRSIDMIVTILGVMKTGAAYLPVDPKYPAERRDLMLGDARPAVWVTAAGSAGITVDSPGGTLRLELGSPSLVTELRTASRENVTTPAGIDGQEPAYVIYTSGSTGRPKGVVVPHAALSNLLASMQSNVALREQDILLSVTTPSFDIAALEIFLPLVNGARLVLAAADETRDAALLADLVGKSGATVLQATPSLWQELVSSHPDVLSGLTVLVGGEALPDGLAEVFREKSRRAVNQYGPTETTIWSSTSDIGTASRSSSIGRPIWNTRFYVLDDRLQLAPTGVPGELYIAGSGLAHGYLNRSALTAERFVADPFCGPGARMYRTGDLVRRNFDGVLEFIGRLDGQVKIRGFRIETGEIEAVLSGHAGLTSVVVEVREEQPGDKRIVAYCVPRRSQAIKIPELRDFAATLLPEYMVPSAFVVLDEFPLTPNGKIDRKKLPAPVYDAAPVARGPKNAQEEILSGLFADALRVESIGVNDDFFEAGGHSLLAMRLISRIRSALNVWVSMRTLFDTPTVAGLAAAVEAGGEKRRTPLERRTRPDVVPLSFAQRRLWFLDGLEGPSATYNVPNAFRLSGPLRVDALRCAFVDVIGRHESLRTVFQEMEGEPRQVVLPVDAVSGGLRVEEVGRDGLDEFLAREAAVPFLLSSDLPIRGVLVRLGELEHVLLVVVHHIAADGWSLGPLMRDLAFAYGARCRGEEPSWAPLPVQYVDYTLWQRELLGSPEDPDSVLRRQLDYWREQLGGLPAVLDLPTDRPRPAIASHQGGQVPFRCSPELYAGLRALARESQATLFMVLQAGLAALLTRMGAGEDVPIGSPIAGRGDAALDDLVGFFVNTLVLRTDTSGDPTFRELLARVRATDLAAYANQDVPFERVVEALNPTRSRSWQPLFQVLLTFQNSAEGMVWSLGGAESTHKPVSEMVAKFDLAFIMREVSGSTDQCEEIVGRLEYAQDLFDQETAEALSARLVRVLESVVGNPDALIGDIDIVLEPERDLVLQGWNSIDAALPGITV</sequence>
<evidence type="ECO:0000259" key="5">
    <source>
        <dbReference type="PROSITE" id="PS50075"/>
    </source>
</evidence>
<dbReference type="PROSITE" id="PS50075">
    <property type="entry name" value="CARRIER"/>
    <property type="match status" value="1"/>
</dbReference>
<dbReference type="RefSeq" id="WP_124428054.1">
    <property type="nucleotide sequence ID" value="NZ_BHXC01000006.1"/>
</dbReference>
<dbReference type="GO" id="GO:0003824">
    <property type="term" value="F:catalytic activity"/>
    <property type="evidence" value="ECO:0007669"/>
    <property type="project" value="InterPro"/>
</dbReference>
<keyword evidence="4" id="KW-0597">Phosphoprotein</keyword>
<dbReference type="GO" id="GO:0017000">
    <property type="term" value="P:antibiotic biosynthetic process"/>
    <property type="evidence" value="ECO:0007669"/>
    <property type="project" value="UniProtKB-ARBA"/>
</dbReference>
<evidence type="ECO:0000256" key="3">
    <source>
        <dbReference type="ARBA" id="ARBA00022450"/>
    </source>
</evidence>
<dbReference type="Pfam" id="PF00550">
    <property type="entry name" value="PP-binding"/>
    <property type="match status" value="1"/>
</dbReference>
<comment type="caution">
    <text evidence="6">The sequence shown here is derived from an EMBL/GenBank/DDBJ whole genome shotgun (WGS) entry which is preliminary data.</text>
</comment>
<evidence type="ECO:0000256" key="2">
    <source>
        <dbReference type="ARBA" id="ARBA00006432"/>
    </source>
</evidence>
<dbReference type="SMART" id="SM00823">
    <property type="entry name" value="PKS_PP"/>
    <property type="match status" value="1"/>
</dbReference>
<dbReference type="InterPro" id="IPR020845">
    <property type="entry name" value="AMP-binding_CS"/>
</dbReference>
<dbReference type="EMBL" id="BHXC01000006">
    <property type="protein sequence ID" value="GCB88059.1"/>
    <property type="molecule type" value="Genomic_DNA"/>
</dbReference>
<dbReference type="InterPro" id="IPR023213">
    <property type="entry name" value="CAT-like_dom_sf"/>
</dbReference>
<dbReference type="FunFam" id="1.10.1200.10:FF:000016">
    <property type="entry name" value="Non-ribosomal peptide synthase"/>
    <property type="match status" value="1"/>
</dbReference>